<protein>
    <submittedName>
        <fullName evidence="2">Lipoprotein</fullName>
    </submittedName>
</protein>
<evidence type="ECO:0000313" key="2">
    <source>
        <dbReference type="EMBL" id="GCD92908.1"/>
    </source>
</evidence>
<gene>
    <name evidence="2" type="ORF">EHYA_00551</name>
</gene>
<proteinExistence type="predicted"/>
<sequence length="196" mass="20184">MKLPATVAAVVVAALVTGCGISTTTPHGVGPPAKGVPQVGTVPDRARLFFASSDGVQAVSRLSDTSLDPGQAIALLLKGPTEAERRQGFRTLLAELAGRVDVDTGEGSVTLTLPLDAGRVEVDAVHQLVCTAANARVPGGRAAGDVDVYFRELGKPDAWGPLHCDVAGYYARPELPAPRASRSDSKPRIGGPTESP</sequence>
<accession>A0A401YEB2</accession>
<evidence type="ECO:0000256" key="1">
    <source>
        <dbReference type="SAM" id="MobiDB-lite"/>
    </source>
</evidence>
<organism evidence="2 3">
    <name type="scientific">Embleya hyalina</name>
    <dbReference type="NCBI Taxonomy" id="516124"/>
    <lineage>
        <taxon>Bacteria</taxon>
        <taxon>Bacillati</taxon>
        <taxon>Actinomycetota</taxon>
        <taxon>Actinomycetes</taxon>
        <taxon>Kitasatosporales</taxon>
        <taxon>Streptomycetaceae</taxon>
        <taxon>Embleya</taxon>
    </lineage>
</organism>
<reference evidence="2 3" key="1">
    <citation type="submission" date="2018-12" db="EMBL/GenBank/DDBJ databases">
        <title>Draft genome sequence of Embleya hyalina NBRC 13850T.</title>
        <authorList>
            <person name="Komaki H."/>
            <person name="Hosoyama A."/>
            <person name="Kimura A."/>
            <person name="Ichikawa N."/>
            <person name="Tamura T."/>
        </authorList>
    </citation>
    <scope>NUCLEOTIDE SEQUENCE [LARGE SCALE GENOMIC DNA]</scope>
    <source>
        <strain evidence="2 3">NBRC 13850</strain>
    </source>
</reference>
<dbReference type="EMBL" id="BIFH01000013">
    <property type="protein sequence ID" value="GCD92908.1"/>
    <property type="molecule type" value="Genomic_DNA"/>
</dbReference>
<feature type="region of interest" description="Disordered" evidence="1">
    <location>
        <begin position="175"/>
        <end position="196"/>
    </location>
</feature>
<dbReference type="PROSITE" id="PS51257">
    <property type="entry name" value="PROKAR_LIPOPROTEIN"/>
    <property type="match status" value="1"/>
</dbReference>
<dbReference type="AlphaFoldDB" id="A0A401YEB2"/>
<dbReference type="Proteomes" id="UP000286931">
    <property type="component" value="Unassembled WGS sequence"/>
</dbReference>
<dbReference type="RefSeq" id="WP_126635212.1">
    <property type="nucleotide sequence ID" value="NZ_BIFH01000013.1"/>
</dbReference>
<comment type="caution">
    <text evidence="2">The sequence shown here is derived from an EMBL/GenBank/DDBJ whole genome shotgun (WGS) entry which is preliminary data.</text>
</comment>
<keyword evidence="2" id="KW-0449">Lipoprotein</keyword>
<name>A0A401YEB2_9ACTN</name>
<dbReference type="OrthoDB" id="3533398at2"/>
<keyword evidence="3" id="KW-1185">Reference proteome</keyword>
<evidence type="ECO:0000313" key="3">
    <source>
        <dbReference type="Proteomes" id="UP000286931"/>
    </source>
</evidence>